<evidence type="ECO:0000256" key="2">
    <source>
        <dbReference type="ARBA" id="ARBA00007362"/>
    </source>
</evidence>
<evidence type="ECO:0000256" key="6">
    <source>
        <dbReference type="SAM" id="Phobius"/>
    </source>
</evidence>
<feature type="transmembrane region" description="Helical" evidence="6">
    <location>
        <begin position="148"/>
        <end position="167"/>
    </location>
</feature>
<feature type="domain" description="EamA" evidence="7">
    <location>
        <begin position="7"/>
        <end position="136"/>
    </location>
</feature>
<name>A0ABQ6VGK8_9CORY</name>
<dbReference type="InterPro" id="IPR050638">
    <property type="entry name" value="AA-Vitamin_Transporters"/>
</dbReference>
<feature type="transmembrane region" description="Helical" evidence="6">
    <location>
        <begin position="93"/>
        <end position="112"/>
    </location>
</feature>
<dbReference type="EMBL" id="WBZJ01000001">
    <property type="protein sequence ID" value="KAB3523545.1"/>
    <property type="molecule type" value="Genomic_DNA"/>
</dbReference>
<evidence type="ECO:0000259" key="7">
    <source>
        <dbReference type="Pfam" id="PF00892"/>
    </source>
</evidence>
<reference evidence="8 9" key="1">
    <citation type="submission" date="2019-10" db="EMBL/GenBank/DDBJ databases">
        <title>Corynebacterium sp novel species isolated from the respiratory tract of Marmot.</title>
        <authorList>
            <person name="Zhang G."/>
        </authorList>
    </citation>
    <scope>NUCLEOTIDE SEQUENCE [LARGE SCALE GENOMIC DNA]</scope>
    <source>
        <strain evidence="8 9">336</strain>
    </source>
</reference>
<dbReference type="Proteomes" id="UP000436181">
    <property type="component" value="Unassembled WGS sequence"/>
</dbReference>
<dbReference type="SUPFAM" id="SSF103481">
    <property type="entry name" value="Multidrug resistance efflux transporter EmrE"/>
    <property type="match status" value="2"/>
</dbReference>
<evidence type="ECO:0000256" key="3">
    <source>
        <dbReference type="ARBA" id="ARBA00022692"/>
    </source>
</evidence>
<evidence type="ECO:0000313" key="8">
    <source>
        <dbReference type="EMBL" id="KAB3523545.1"/>
    </source>
</evidence>
<dbReference type="RefSeq" id="WP_151844199.1">
    <property type="nucleotide sequence ID" value="NZ_WBZJ01000001.1"/>
</dbReference>
<feature type="transmembrane region" description="Helical" evidence="6">
    <location>
        <begin position="211"/>
        <end position="233"/>
    </location>
</feature>
<evidence type="ECO:0000313" key="9">
    <source>
        <dbReference type="Proteomes" id="UP000436181"/>
    </source>
</evidence>
<keyword evidence="9" id="KW-1185">Reference proteome</keyword>
<evidence type="ECO:0000256" key="4">
    <source>
        <dbReference type="ARBA" id="ARBA00022989"/>
    </source>
</evidence>
<dbReference type="InterPro" id="IPR000620">
    <property type="entry name" value="EamA_dom"/>
</dbReference>
<dbReference type="PANTHER" id="PTHR32322:SF2">
    <property type="entry name" value="EAMA DOMAIN-CONTAINING PROTEIN"/>
    <property type="match status" value="1"/>
</dbReference>
<feature type="transmembrane region" description="Helical" evidence="6">
    <location>
        <begin position="240"/>
        <end position="258"/>
    </location>
</feature>
<keyword evidence="3 6" id="KW-0812">Transmembrane</keyword>
<comment type="caution">
    <text evidence="8">The sequence shown here is derived from an EMBL/GenBank/DDBJ whole genome shotgun (WGS) entry which is preliminary data.</text>
</comment>
<keyword evidence="5 6" id="KW-0472">Membrane</keyword>
<comment type="subcellular location">
    <subcellularLocation>
        <location evidence="1">Membrane</location>
        <topology evidence="1">Multi-pass membrane protein</topology>
    </subcellularLocation>
</comment>
<dbReference type="Pfam" id="PF00892">
    <property type="entry name" value="EamA"/>
    <property type="match status" value="2"/>
</dbReference>
<evidence type="ECO:0000256" key="5">
    <source>
        <dbReference type="ARBA" id="ARBA00023136"/>
    </source>
</evidence>
<gene>
    <name evidence="8" type="ORF">F8377_05415</name>
</gene>
<comment type="similarity">
    <text evidence="2">Belongs to the EamA transporter family.</text>
</comment>
<dbReference type="PANTHER" id="PTHR32322">
    <property type="entry name" value="INNER MEMBRANE TRANSPORTER"/>
    <property type="match status" value="1"/>
</dbReference>
<protein>
    <submittedName>
        <fullName evidence="8">DMT family transporter</fullName>
    </submittedName>
</protein>
<feature type="transmembrane region" description="Helical" evidence="6">
    <location>
        <begin position="179"/>
        <end position="199"/>
    </location>
</feature>
<feature type="domain" description="EamA" evidence="7">
    <location>
        <begin position="166"/>
        <end position="283"/>
    </location>
</feature>
<feature type="transmembrane region" description="Helical" evidence="6">
    <location>
        <begin position="124"/>
        <end position="142"/>
    </location>
</feature>
<sequence>MKAQLPVWLAIATILTYAAGYPLGSASVAVMPFGLVLLLRFSASAVVLWGLVAALRIPLPSRQQLLHCSVAGLMIQGVQFTALYWALQEGVSAGLASLLIALNPVTTSVLLLVMGQSKEDRRGVVSLVLALAAVVCACAPRIAQDHSIGLPLIGVGVALAGLTVGGNYQGRLVRGTNPLVITAVAITASIPIAALATILMPGPVEDWTRGLAIVGAMVIISSVAATTLYSACIHRAGARAASILFAIIPATASLMAWVTLGEAISGFTIIGIILGAAACLISLRPARTPQ</sequence>
<feature type="transmembrane region" description="Helical" evidence="6">
    <location>
        <begin position="30"/>
        <end position="53"/>
    </location>
</feature>
<evidence type="ECO:0000256" key="1">
    <source>
        <dbReference type="ARBA" id="ARBA00004141"/>
    </source>
</evidence>
<proteinExistence type="inferred from homology"/>
<organism evidence="8 9">
    <name type="scientific">Corynebacterium zhongnanshanii</name>
    <dbReference type="NCBI Taxonomy" id="2768834"/>
    <lineage>
        <taxon>Bacteria</taxon>
        <taxon>Bacillati</taxon>
        <taxon>Actinomycetota</taxon>
        <taxon>Actinomycetes</taxon>
        <taxon>Mycobacteriales</taxon>
        <taxon>Corynebacteriaceae</taxon>
        <taxon>Corynebacterium</taxon>
    </lineage>
</organism>
<dbReference type="InterPro" id="IPR037185">
    <property type="entry name" value="EmrE-like"/>
</dbReference>
<keyword evidence="4 6" id="KW-1133">Transmembrane helix</keyword>
<accession>A0ABQ6VGK8</accession>
<feature type="transmembrane region" description="Helical" evidence="6">
    <location>
        <begin position="264"/>
        <end position="283"/>
    </location>
</feature>
<feature type="transmembrane region" description="Helical" evidence="6">
    <location>
        <begin position="65"/>
        <end position="87"/>
    </location>
</feature>